<dbReference type="UniPathway" id="UPA00002">
    <property type="reaction ID" value="UER00468"/>
</dbReference>
<dbReference type="CDD" id="cd00959">
    <property type="entry name" value="DeoC"/>
    <property type="match status" value="1"/>
</dbReference>
<evidence type="ECO:0000256" key="2">
    <source>
        <dbReference type="ARBA" id="ARBA00022490"/>
    </source>
</evidence>
<dbReference type="InterPro" id="IPR002915">
    <property type="entry name" value="DeoC/FbaB/LacD_aldolase"/>
</dbReference>
<dbReference type="GO" id="GO:0006018">
    <property type="term" value="P:2-deoxyribose 1-phosphate catabolic process"/>
    <property type="evidence" value="ECO:0007669"/>
    <property type="project" value="UniProtKB-UniRule"/>
</dbReference>
<keyword evidence="2 7" id="KW-0963">Cytoplasm</keyword>
<dbReference type="NCBIfam" id="TIGR00126">
    <property type="entry name" value="deoC"/>
    <property type="match status" value="1"/>
</dbReference>
<gene>
    <name evidence="7 8" type="primary">deoC</name>
    <name evidence="8" type="ORF">DRW41_19230</name>
</gene>
<dbReference type="HAMAP" id="MF_00114">
    <property type="entry name" value="DeoC_type1"/>
    <property type="match status" value="1"/>
</dbReference>
<reference evidence="8 9" key="1">
    <citation type="submission" date="2018-07" db="EMBL/GenBank/DDBJ databases">
        <title>Bacillus sp. YLB-04 draft genome sequence.</title>
        <authorList>
            <person name="Yu L."/>
            <person name="Tang X."/>
        </authorList>
    </citation>
    <scope>NUCLEOTIDE SEQUENCE [LARGE SCALE GENOMIC DNA]</scope>
    <source>
        <strain evidence="8 9">YLB-04</strain>
    </source>
</reference>
<dbReference type="PIRSF" id="PIRSF001357">
    <property type="entry name" value="DeoC"/>
    <property type="match status" value="1"/>
</dbReference>
<dbReference type="OrthoDB" id="9778711at2"/>
<evidence type="ECO:0000256" key="5">
    <source>
        <dbReference type="ARBA" id="ARBA00048791"/>
    </source>
</evidence>
<protein>
    <recommendedName>
        <fullName evidence="7">Deoxyribose-phosphate aldolase</fullName>
        <shortName evidence="7">DERA</shortName>
        <ecNumber evidence="7">4.1.2.4</ecNumber>
    </recommendedName>
    <alternativeName>
        <fullName evidence="7">2-deoxy-D-ribose 5-phosphate aldolase</fullName>
    </alternativeName>
    <alternativeName>
        <fullName evidence="7">Phosphodeoxyriboaldolase</fullName>
        <shortName evidence="7">Deoxyriboaldolase</shortName>
    </alternativeName>
</protein>
<comment type="similarity">
    <text evidence="1 7">Belongs to the DeoC/FbaB aldolase family. DeoC type 1 subfamily.</text>
</comment>
<evidence type="ECO:0000256" key="1">
    <source>
        <dbReference type="ARBA" id="ARBA00010936"/>
    </source>
</evidence>
<keyword evidence="9" id="KW-1185">Reference proteome</keyword>
<dbReference type="PANTHER" id="PTHR10889:SF1">
    <property type="entry name" value="DEOXYRIBOSE-PHOSPHATE ALDOLASE"/>
    <property type="match status" value="1"/>
</dbReference>
<keyword evidence="3 7" id="KW-0456">Lyase</keyword>
<keyword evidence="4 7" id="KW-0704">Schiff base</keyword>
<dbReference type="InterPro" id="IPR013785">
    <property type="entry name" value="Aldolase_TIM"/>
</dbReference>
<dbReference type="AlphaFoldDB" id="A0A3D8GLA6"/>
<name>A0A3D8GLA6_9BACI</name>
<evidence type="ECO:0000256" key="4">
    <source>
        <dbReference type="ARBA" id="ARBA00023270"/>
    </source>
</evidence>
<dbReference type="GO" id="GO:0016052">
    <property type="term" value="P:carbohydrate catabolic process"/>
    <property type="evidence" value="ECO:0007669"/>
    <property type="project" value="TreeGrafter"/>
</dbReference>
<feature type="active site" description="Schiff-base intermediate with acetaldehyde" evidence="7">
    <location>
        <position position="155"/>
    </location>
</feature>
<dbReference type="InterPro" id="IPR011343">
    <property type="entry name" value="DeoC"/>
</dbReference>
<evidence type="ECO:0000313" key="9">
    <source>
        <dbReference type="Proteomes" id="UP000257144"/>
    </source>
</evidence>
<comment type="subcellular location">
    <subcellularLocation>
        <location evidence="7">Cytoplasm</location>
    </subcellularLocation>
</comment>
<dbReference type="SUPFAM" id="SSF51569">
    <property type="entry name" value="Aldolase"/>
    <property type="match status" value="1"/>
</dbReference>
<evidence type="ECO:0000256" key="7">
    <source>
        <dbReference type="HAMAP-Rule" id="MF_00114"/>
    </source>
</evidence>
<feature type="active site" description="Proton donor/acceptor" evidence="7">
    <location>
        <position position="92"/>
    </location>
</feature>
<dbReference type="InterPro" id="IPR028581">
    <property type="entry name" value="DeoC_typeI"/>
</dbReference>
<feature type="active site" description="Proton donor/acceptor" evidence="7">
    <location>
        <position position="184"/>
    </location>
</feature>
<dbReference type="PANTHER" id="PTHR10889">
    <property type="entry name" value="DEOXYRIBOSE-PHOSPHATE ALDOLASE"/>
    <property type="match status" value="1"/>
</dbReference>
<dbReference type="GO" id="GO:0004139">
    <property type="term" value="F:deoxyribose-phosphate aldolase activity"/>
    <property type="evidence" value="ECO:0007669"/>
    <property type="project" value="UniProtKB-UniRule"/>
</dbReference>
<dbReference type="RefSeq" id="WP_115453652.1">
    <property type="nucleotide sequence ID" value="NZ_QNQT01000012.1"/>
</dbReference>
<dbReference type="GO" id="GO:0005737">
    <property type="term" value="C:cytoplasm"/>
    <property type="evidence" value="ECO:0007669"/>
    <property type="project" value="UniProtKB-SubCell"/>
</dbReference>
<dbReference type="GO" id="GO:0009264">
    <property type="term" value="P:deoxyribonucleotide catabolic process"/>
    <property type="evidence" value="ECO:0007669"/>
    <property type="project" value="UniProtKB-UniRule"/>
</dbReference>
<accession>A0A3D8GLA6</accession>
<organism evidence="8 9">
    <name type="scientific">Neobacillus piezotolerans</name>
    <dbReference type="NCBI Taxonomy" id="2259171"/>
    <lineage>
        <taxon>Bacteria</taxon>
        <taxon>Bacillati</taxon>
        <taxon>Bacillota</taxon>
        <taxon>Bacilli</taxon>
        <taxon>Bacillales</taxon>
        <taxon>Bacillaceae</taxon>
        <taxon>Neobacillus</taxon>
    </lineage>
</organism>
<dbReference type="SMART" id="SM01133">
    <property type="entry name" value="DeoC"/>
    <property type="match status" value="1"/>
</dbReference>
<comment type="catalytic activity">
    <reaction evidence="5 7">
        <text>2-deoxy-D-ribose 5-phosphate = D-glyceraldehyde 3-phosphate + acetaldehyde</text>
        <dbReference type="Rhea" id="RHEA:12821"/>
        <dbReference type="ChEBI" id="CHEBI:15343"/>
        <dbReference type="ChEBI" id="CHEBI:59776"/>
        <dbReference type="ChEBI" id="CHEBI:62877"/>
        <dbReference type="EC" id="4.1.2.4"/>
    </reaction>
</comment>
<dbReference type="EC" id="4.1.2.4" evidence="7"/>
<evidence type="ECO:0000256" key="3">
    <source>
        <dbReference type="ARBA" id="ARBA00023239"/>
    </source>
</evidence>
<dbReference type="Pfam" id="PF01791">
    <property type="entry name" value="DeoC"/>
    <property type="match status" value="1"/>
</dbReference>
<sequence length="224" mass="23403">MSQNIAGMIDHTLLKANATKAEITKLAEEAKEYKFASVCVNPTWVKTAAELLAGTPEVKVCTVIGFPLGANTPETKAFETKNAIENGATEVDMVINIGALKDKDYELVERDIQAVVEAAKGKALTKVIIETALLTDEEKEKACGLAVKAGADFVKTSTGFSTGGANEADIRLMRSVVGPEIGVKASGGVRGREVALKLIEAGATRIGASSGIAIVKGETSDSSY</sequence>
<evidence type="ECO:0000256" key="6">
    <source>
        <dbReference type="ARBA" id="ARBA00056337"/>
    </source>
</evidence>
<comment type="pathway">
    <text evidence="7">Carbohydrate degradation; 2-deoxy-D-ribose 1-phosphate degradation; D-glyceraldehyde 3-phosphate and acetaldehyde from 2-deoxy-alpha-D-ribose 1-phosphate: step 2/2.</text>
</comment>
<comment type="function">
    <text evidence="6 7">Catalyzes a reversible aldol reaction between acetaldehyde and D-glyceraldehyde 3-phosphate to generate 2-deoxy-D-ribose 5-phosphate.</text>
</comment>
<proteinExistence type="inferred from homology"/>
<dbReference type="EMBL" id="QNQT01000012">
    <property type="protein sequence ID" value="RDU35250.1"/>
    <property type="molecule type" value="Genomic_DNA"/>
</dbReference>
<comment type="caution">
    <text evidence="8">The sequence shown here is derived from an EMBL/GenBank/DDBJ whole genome shotgun (WGS) entry which is preliminary data.</text>
</comment>
<evidence type="ECO:0000313" key="8">
    <source>
        <dbReference type="EMBL" id="RDU35250.1"/>
    </source>
</evidence>
<dbReference type="Gene3D" id="3.20.20.70">
    <property type="entry name" value="Aldolase class I"/>
    <property type="match status" value="1"/>
</dbReference>
<dbReference type="FunFam" id="3.20.20.70:FF:000044">
    <property type="entry name" value="Deoxyribose-phosphate aldolase"/>
    <property type="match status" value="1"/>
</dbReference>
<dbReference type="Proteomes" id="UP000257144">
    <property type="component" value="Unassembled WGS sequence"/>
</dbReference>